<accession>A0A5P9NH48</accession>
<proteinExistence type="inferred from homology"/>
<feature type="domain" description="Acyl-CoA dehydrogenase/oxidase N-terminal" evidence="9">
    <location>
        <begin position="34"/>
        <end position="146"/>
    </location>
</feature>
<dbReference type="Gene3D" id="2.40.110.10">
    <property type="entry name" value="Butyryl-CoA Dehydrogenase, subunit A, domain 2"/>
    <property type="match status" value="1"/>
</dbReference>
<evidence type="ECO:0000313" key="10">
    <source>
        <dbReference type="EMBL" id="QFU75143.1"/>
    </source>
</evidence>
<dbReference type="OrthoDB" id="7053515at2"/>
<dbReference type="GO" id="GO:0003995">
    <property type="term" value="F:acyl-CoA dehydrogenase activity"/>
    <property type="evidence" value="ECO:0007669"/>
    <property type="project" value="TreeGrafter"/>
</dbReference>
<dbReference type="AlphaFoldDB" id="A0A5P9NH48"/>
<dbReference type="Proteomes" id="UP000326287">
    <property type="component" value="Chromosome"/>
</dbReference>
<keyword evidence="5 6" id="KW-0560">Oxidoreductase</keyword>
<keyword evidence="3 6" id="KW-0285">Flavoprotein</keyword>
<dbReference type="SUPFAM" id="SSF56645">
    <property type="entry name" value="Acyl-CoA dehydrogenase NM domain-like"/>
    <property type="match status" value="1"/>
</dbReference>
<feature type="domain" description="Acyl-CoA oxidase/dehydrogenase middle" evidence="8">
    <location>
        <begin position="150"/>
        <end position="236"/>
    </location>
</feature>
<evidence type="ECO:0000256" key="1">
    <source>
        <dbReference type="ARBA" id="ARBA00001974"/>
    </source>
</evidence>
<protein>
    <recommendedName>
        <fullName evidence="12">Pimeloyl-CoA dehydrogenase small subunit</fullName>
    </recommendedName>
</protein>
<dbReference type="InterPro" id="IPR009100">
    <property type="entry name" value="AcylCoA_DH/oxidase_NM_dom_sf"/>
</dbReference>
<dbReference type="CDD" id="cd00567">
    <property type="entry name" value="ACAD"/>
    <property type="match status" value="1"/>
</dbReference>
<dbReference type="GO" id="GO:0050660">
    <property type="term" value="F:flavin adenine dinucleotide binding"/>
    <property type="evidence" value="ECO:0007669"/>
    <property type="project" value="InterPro"/>
</dbReference>
<dbReference type="Pfam" id="PF02770">
    <property type="entry name" value="Acyl-CoA_dh_M"/>
    <property type="match status" value="1"/>
</dbReference>
<dbReference type="InterPro" id="IPR013786">
    <property type="entry name" value="AcylCoA_DH/ox_N"/>
</dbReference>
<keyword evidence="4 6" id="KW-0274">FAD</keyword>
<dbReference type="Pfam" id="PF02771">
    <property type="entry name" value="Acyl-CoA_dh_N"/>
    <property type="match status" value="1"/>
</dbReference>
<comment type="similarity">
    <text evidence="2 6">Belongs to the acyl-CoA dehydrogenase family.</text>
</comment>
<evidence type="ECO:0000256" key="5">
    <source>
        <dbReference type="ARBA" id="ARBA00023002"/>
    </source>
</evidence>
<dbReference type="Gene3D" id="1.20.140.10">
    <property type="entry name" value="Butyryl-CoA Dehydrogenase, subunit A, domain 3"/>
    <property type="match status" value="1"/>
</dbReference>
<dbReference type="InterPro" id="IPR046373">
    <property type="entry name" value="Acyl-CoA_Oxase/DH_mid-dom_sf"/>
</dbReference>
<dbReference type="InterPro" id="IPR037069">
    <property type="entry name" value="AcylCoA_DH/ox_N_sf"/>
</dbReference>
<dbReference type="Gene3D" id="1.10.540.10">
    <property type="entry name" value="Acyl-CoA dehydrogenase/oxidase, N-terminal domain"/>
    <property type="match status" value="1"/>
</dbReference>
<dbReference type="InterPro" id="IPR036250">
    <property type="entry name" value="AcylCo_DH-like_C"/>
</dbReference>
<comment type="cofactor">
    <cofactor evidence="1 6">
        <name>FAD</name>
        <dbReference type="ChEBI" id="CHEBI:57692"/>
    </cofactor>
</comment>
<evidence type="ECO:0000256" key="3">
    <source>
        <dbReference type="ARBA" id="ARBA00022630"/>
    </source>
</evidence>
<reference evidence="10 11" key="1">
    <citation type="submission" date="2019-02" db="EMBL/GenBank/DDBJ databases">
        <authorList>
            <person name="Li S.-H."/>
        </authorList>
    </citation>
    <scope>NUCLEOTIDE SEQUENCE [LARGE SCALE GENOMIC DNA]</scope>
    <source>
        <strain evidence="10 11">IMCC14385</strain>
    </source>
</reference>
<evidence type="ECO:0000256" key="2">
    <source>
        <dbReference type="ARBA" id="ARBA00009347"/>
    </source>
</evidence>
<dbReference type="KEGG" id="halc:EY643_05475"/>
<dbReference type="PANTHER" id="PTHR43884:SF20">
    <property type="entry name" value="ACYL-COA DEHYDROGENASE FADE28"/>
    <property type="match status" value="1"/>
</dbReference>
<dbReference type="PANTHER" id="PTHR43884">
    <property type="entry name" value="ACYL-COA DEHYDROGENASE"/>
    <property type="match status" value="1"/>
</dbReference>
<evidence type="ECO:0000256" key="6">
    <source>
        <dbReference type="RuleBase" id="RU362125"/>
    </source>
</evidence>
<evidence type="ECO:0000313" key="11">
    <source>
        <dbReference type="Proteomes" id="UP000326287"/>
    </source>
</evidence>
<evidence type="ECO:0000259" key="9">
    <source>
        <dbReference type="Pfam" id="PF02771"/>
    </source>
</evidence>
<keyword evidence="11" id="KW-1185">Reference proteome</keyword>
<evidence type="ECO:0000259" key="8">
    <source>
        <dbReference type="Pfam" id="PF02770"/>
    </source>
</evidence>
<evidence type="ECO:0000256" key="4">
    <source>
        <dbReference type="ARBA" id="ARBA00022827"/>
    </source>
</evidence>
<evidence type="ECO:0000259" key="7">
    <source>
        <dbReference type="Pfam" id="PF00441"/>
    </source>
</evidence>
<organism evidence="10 11">
    <name type="scientific">Halioglobus maricola</name>
    <dbReference type="NCBI Taxonomy" id="2601894"/>
    <lineage>
        <taxon>Bacteria</taxon>
        <taxon>Pseudomonadati</taxon>
        <taxon>Pseudomonadota</taxon>
        <taxon>Gammaproteobacteria</taxon>
        <taxon>Cellvibrionales</taxon>
        <taxon>Halieaceae</taxon>
        <taxon>Halioglobus</taxon>
    </lineage>
</organism>
<dbReference type="EMBL" id="CP036422">
    <property type="protein sequence ID" value="QFU75143.1"/>
    <property type="molecule type" value="Genomic_DNA"/>
</dbReference>
<dbReference type="Pfam" id="PF00441">
    <property type="entry name" value="Acyl-CoA_dh_1"/>
    <property type="match status" value="1"/>
</dbReference>
<name>A0A5P9NH48_9GAMM</name>
<dbReference type="InterPro" id="IPR006091">
    <property type="entry name" value="Acyl-CoA_Oxase/DH_mid-dom"/>
</dbReference>
<evidence type="ECO:0008006" key="12">
    <source>
        <dbReference type="Google" id="ProtNLM"/>
    </source>
</evidence>
<dbReference type="SUPFAM" id="SSF47203">
    <property type="entry name" value="Acyl-CoA dehydrogenase C-terminal domain-like"/>
    <property type="match status" value="1"/>
</dbReference>
<feature type="domain" description="Acyl-CoA dehydrogenase/oxidase C-terminal" evidence="7">
    <location>
        <begin position="254"/>
        <end position="387"/>
    </location>
</feature>
<sequence length="395" mass="42483">MARNKTVGTDCFGESALLAWAKIPECAHVDFSLTDEQVLLRESVGKYIQDAGGVERHRKLAVTEIGFDPAAWATFAELGWLALPFSEEQGGLGGSVTDLMVLSEALGRGLVREPYLHTAVTCGGLLAAFASEEQKQLYLPPLINGEAQWAFAFAEQSGGYAWDKITTSAGGELASLFLNGAKITALNAQIADHFLVTAMVDHELALLLVDGDSPGITRTCFTAVDGSKGAHLEFDAVAATLVCKLTVNELESALAPALIAIGGESLGAMQVLLEATVEYCKTREQFGQPIGKFQALQHRMADMYLKIEETRSLLYYAAILTDEGDDQAAAARAGMKVKLAEAGRFISHEAVQLHGGIGMTDELIVGHLFKRLLLLSKLFGDGDYHMERYLAQRAA</sequence>
<gene>
    <name evidence="10" type="ORF">EY643_05475</name>
</gene>
<dbReference type="InterPro" id="IPR009075">
    <property type="entry name" value="AcylCo_DH/oxidase_C"/>
</dbReference>